<reference evidence="1 2" key="1">
    <citation type="submission" date="2020-05" db="EMBL/GenBank/DDBJ databases">
        <title>Aquincola sp. isolate from soil.</title>
        <authorList>
            <person name="Han J."/>
            <person name="Kim D.-U."/>
        </authorList>
    </citation>
    <scope>NUCLEOTIDE SEQUENCE [LARGE SCALE GENOMIC DNA]</scope>
    <source>
        <strain evidence="1 2">S2</strain>
    </source>
</reference>
<evidence type="ECO:0008006" key="3">
    <source>
        <dbReference type="Google" id="ProtNLM"/>
    </source>
</evidence>
<gene>
    <name evidence="1" type="ORF">HLB44_32435</name>
</gene>
<accession>A0ABX2ET77</accession>
<protein>
    <recommendedName>
        <fullName evidence="3">Esterase</fullName>
    </recommendedName>
</protein>
<dbReference type="Proteomes" id="UP000737171">
    <property type="component" value="Unassembled WGS sequence"/>
</dbReference>
<sequence>MDASRSTVPGRVSVEANYAAASDRRMRAIAGLSMGGGQALNVGLAHLDRFAWVGGFSPAPNTRTAAQLLPDADAVRRHLALLYLSCGRQDGLIRVPQALHRQLQQRGIPHVWTVHEHGPVRESWADNLYHFSQRLFH</sequence>
<evidence type="ECO:0000313" key="2">
    <source>
        <dbReference type="Proteomes" id="UP000737171"/>
    </source>
</evidence>
<dbReference type="InterPro" id="IPR050583">
    <property type="entry name" value="Mycobacterial_A85_antigen"/>
</dbReference>
<proteinExistence type="predicted"/>
<dbReference type="RefSeq" id="WP_173133445.1">
    <property type="nucleotide sequence ID" value="NZ_JABRWJ010000013.1"/>
</dbReference>
<dbReference type="PANTHER" id="PTHR48098">
    <property type="entry name" value="ENTEROCHELIN ESTERASE-RELATED"/>
    <property type="match status" value="1"/>
</dbReference>
<dbReference type="Pfam" id="PF00756">
    <property type="entry name" value="Esterase"/>
    <property type="match status" value="1"/>
</dbReference>
<dbReference type="Gene3D" id="3.40.50.1820">
    <property type="entry name" value="alpha/beta hydrolase"/>
    <property type="match status" value="1"/>
</dbReference>
<dbReference type="SUPFAM" id="SSF53474">
    <property type="entry name" value="alpha/beta-Hydrolases"/>
    <property type="match status" value="1"/>
</dbReference>
<evidence type="ECO:0000313" key="1">
    <source>
        <dbReference type="EMBL" id="NRF71707.1"/>
    </source>
</evidence>
<name>A0ABX2ET77_9BURK</name>
<dbReference type="EMBL" id="JABRWJ010000013">
    <property type="protein sequence ID" value="NRF71707.1"/>
    <property type="molecule type" value="Genomic_DNA"/>
</dbReference>
<comment type="caution">
    <text evidence="1">The sequence shown here is derived from an EMBL/GenBank/DDBJ whole genome shotgun (WGS) entry which is preliminary data.</text>
</comment>
<dbReference type="InterPro" id="IPR029058">
    <property type="entry name" value="AB_hydrolase_fold"/>
</dbReference>
<organism evidence="1 2">
    <name type="scientific">Pseudaquabacterium terrae</name>
    <dbReference type="NCBI Taxonomy" id="2732868"/>
    <lineage>
        <taxon>Bacteria</taxon>
        <taxon>Pseudomonadati</taxon>
        <taxon>Pseudomonadota</taxon>
        <taxon>Betaproteobacteria</taxon>
        <taxon>Burkholderiales</taxon>
        <taxon>Sphaerotilaceae</taxon>
        <taxon>Pseudaquabacterium</taxon>
    </lineage>
</organism>
<keyword evidence="2" id="KW-1185">Reference proteome</keyword>
<dbReference type="InterPro" id="IPR000801">
    <property type="entry name" value="Esterase-like"/>
</dbReference>